<evidence type="ECO:0000313" key="1">
    <source>
        <dbReference type="EMBL" id="MDF0706611.1"/>
    </source>
</evidence>
<comment type="caution">
    <text evidence="1">The sequence shown here is derived from an EMBL/GenBank/DDBJ whole genome shotgun (WGS) entry which is preliminary data.</text>
</comment>
<protein>
    <submittedName>
        <fullName evidence="1">Uncharacterized protein</fullName>
    </submittedName>
</protein>
<keyword evidence="2" id="KW-1185">Reference proteome</keyword>
<dbReference type="Proteomes" id="UP001217083">
    <property type="component" value="Unassembled WGS sequence"/>
</dbReference>
<accession>A0ABT5XL42</accession>
<sequence>MTAEAKTAVKDPVLGYNRDGVRIMTEQESKKVNEINEAFQAVDDFFGEKPTEKQRREILEKGYDFVLEKLKAKFPFPNATKEFNYEAMGVDPSPLESLLTVASKRHKFLEYSALNGAWFEITEKGHQAIKSKHAIIANTDKQKEALKFAEELSELFNKYRWIPSKLGFHNANFEGKERVSKILKVVNVTDKGFSPSATGIKNL</sequence>
<name>A0ABT5XL42_9FLAO</name>
<gene>
    <name evidence="1" type="ORF">PY091_05240</name>
</gene>
<dbReference type="RefSeq" id="WP_275648644.1">
    <property type="nucleotide sequence ID" value="NZ_JARFVA010000001.1"/>
</dbReference>
<reference evidence="1 2" key="1">
    <citation type="submission" date="2023-03" db="EMBL/GenBank/DDBJ databases">
        <title>Muricauda XX sp. nov. and Muricauda XXX sp. nov., two novel species isolated from Okinawa Trough.</title>
        <authorList>
            <person name="Cao W."/>
            <person name="Deng X."/>
        </authorList>
    </citation>
    <scope>NUCLEOTIDE SEQUENCE [LARGE SCALE GENOMIC DNA]</scope>
    <source>
        <strain evidence="1 2">81s02</strain>
    </source>
</reference>
<proteinExistence type="predicted"/>
<dbReference type="EMBL" id="JARFVA010000001">
    <property type="protein sequence ID" value="MDF0706611.1"/>
    <property type="molecule type" value="Genomic_DNA"/>
</dbReference>
<evidence type="ECO:0000313" key="2">
    <source>
        <dbReference type="Proteomes" id="UP001217083"/>
    </source>
</evidence>
<organism evidence="1 2">
    <name type="scientific">Flagellimonas okinawensis</name>
    <dbReference type="NCBI Taxonomy" id="3031324"/>
    <lineage>
        <taxon>Bacteria</taxon>
        <taxon>Pseudomonadati</taxon>
        <taxon>Bacteroidota</taxon>
        <taxon>Flavobacteriia</taxon>
        <taxon>Flavobacteriales</taxon>
        <taxon>Flavobacteriaceae</taxon>
        <taxon>Flagellimonas</taxon>
    </lineage>
</organism>